<proteinExistence type="predicted"/>
<name>A0A2M9YI66_9LEPT</name>
<dbReference type="EMBL" id="NPDU01000128">
    <property type="protein sequence ID" value="PJZ59505.1"/>
    <property type="molecule type" value="Genomic_DNA"/>
</dbReference>
<accession>A0A2M9YI66</accession>
<reference evidence="3 4" key="1">
    <citation type="submission" date="2017-07" db="EMBL/GenBank/DDBJ databases">
        <title>Leptospira spp. isolated from tropical soils.</title>
        <authorList>
            <person name="Thibeaux R."/>
            <person name="Iraola G."/>
            <person name="Ferres I."/>
            <person name="Bierque E."/>
            <person name="Girault D."/>
            <person name="Soupe-Gilbert M.-E."/>
            <person name="Picardeau M."/>
            <person name="Goarant C."/>
        </authorList>
    </citation>
    <scope>NUCLEOTIDE SEQUENCE [LARGE SCALE GENOMIC DNA]</scope>
    <source>
        <strain evidence="1 4">FH2-B-C1</strain>
        <strain evidence="2 3">FH2-B-D1</strain>
    </source>
</reference>
<sequence length="110" mass="12857">MFPDFSEDGRDIRFYEDCDYRIPLSKGKVKYEFQIFIRNPKQNATLIKTIDLPPKHSIRLNIVPAELPYPNPKDWTQKIENENAPEIEIVATVEPNPDPDEDKICEIPKD</sequence>
<evidence type="ECO:0000313" key="3">
    <source>
        <dbReference type="Proteomes" id="UP000232149"/>
    </source>
</evidence>
<evidence type="ECO:0000313" key="1">
    <source>
        <dbReference type="EMBL" id="PJZ51204.1"/>
    </source>
</evidence>
<keyword evidence="3" id="KW-1185">Reference proteome</keyword>
<dbReference type="Proteomes" id="UP000232149">
    <property type="component" value="Unassembled WGS sequence"/>
</dbReference>
<gene>
    <name evidence="2" type="ORF">CH376_23380</name>
    <name evidence="1" type="ORF">CH380_21335</name>
</gene>
<dbReference type="EMBL" id="NPDV01000041">
    <property type="protein sequence ID" value="PJZ51204.1"/>
    <property type="molecule type" value="Genomic_DNA"/>
</dbReference>
<evidence type="ECO:0000313" key="2">
    <source>
        <dbReference type="EMBL" id="PJZ59505.1"/>
    </source>
</evidence>
<comment type="caution">
    <text evidence="1">The sequence shown here is derived from an EMBL/GenBank/DDBJ whole genome shotgun (WGS) entry which is preliminary data.</text>
</comment>
<evidence type="ECO:0000313" key="4">
    <source>
        <dbReference type="Proteomes" id="UP000232188"/>
    </source>
</evidence>
<dbReference type="Proteomes" id="UP000232188">
    <property type="component" value="Unassembled WGS sequence"/>
</dbReference>
<organism evidence="1 4">
    <name type="scientific">Leptospira adleri</name>
    <dbReference type="NCBI Taxonomy" id="2023186"/>
    <lineage>
        <taxon>Bacteria</taxon>
        <taxon>Pseudomonadati</taxon>
        <taxon>Spirochaetota</taxon>
        <taxon>Spirochaetia</taxon>
        <taxon>Leptospirales</taxon>
        <taxon>Leptospiraceae</taxon>
        <taxon>Leptospira</taxon>
    </lineage>
</organism>
<dbReference type="AlphaFoldDB" id="A0A2M9YI66"/>
<protein>
    <submittedName>
        <fullName evidence="1">Uncharacterized protein</fullName>
    </submittedName>
</protein>